<evidence type="ECO:0000256" key="5">
    <source>
        <dbReference type="ARBA" id="ARBA00022519"/>
    </source>
</evidence>
<protein>
    <submittedName>
        <fullName evidence="16">Putative aerotaxis receptor protein</fullName>
    </submittedName>
</protein>
<dbReference type="SMART" id="SM00304">
    <property type="entry name" value="HAMP"/>
    <property type="match status" value="2"/>
</dbReference>
<dbReference type="InterPro" id="IPR004090">
    <property type="entry name" value="Chemotax_Me-accpt_rcpt"/>
</dbReference>
<feature type="domain" description="Methyl-accepting transducer" evidence="13">
    <location>
        <begin position="403"/>
        <end position="632"/>
    </location>
</feature>
<dbReference type="PANTHER" id="PTHR43531">
    <property type="entry name" value="PROTEIN ICFG"/>
    <property type="match status" value="1"/>
</dbReference>
<reference evidence="16 17" key="1">
    <citation type="journal article" date="2004" name="Nucleic Acids Res.">
        <title>Genome sequence of Symbiobacterium thermophilum, an uncultivable bacterium that depends on microbial commensalism.</title>
        <authorList>
            <person name="Ueda K."/>
            <person name="Yamashita A."/>
            <person name="Ishikawa J."/>
            <person name="Shimada M."/>
            <person name="Watsuji T."/>
            <person name="Morimura K."/>
            <person name="Ikeda H."/>
            <person name="Hattori M."/>
            <person name="Beppu T."/>
        </authorList>
    </citation>
    <scope>NUCLEOTIDE SEQUENCE [LARGE SCALE GENOMIC DNA]</scope>
    <source>
        <strain evidence="17">T / IAM 14863</strain>
    </source>
</reference>
<dbReference type="GO" id="GO:0007165">
    <property type="term" value="P:signal transduction"/>
    <property type="evidence" value="ECO:0007669"/>
    <property type="project" value="UniProtKB-KW"/>
</dbReference>
<keyword evidence="7 12" id="KW-1133">Transmembrane helix</keyword>
<feature type="transmembrane region" description="Helical" evidence="12">
    <location>
        <begin position="157"/>
        <end position="183"/>
    </location>
</feature>
<dbReference type="SMART" id="SM00283">
    <property type="entry name" value="MA"/>
    <property type="match status" value="1"/>
</dbReference>
<keyword evidence="4" id="KW-0145">Chemotaxis</keyword>
<feature type="coiled-coil region" evidence="11">
    <location>
        <begin position="292"/>
        <end position="319"/>
    </location>
</feature>
<dbReference type="Gene3D" id="3.30.450.20">
    <property type="entry name" value="PAS domain"/>
    <property type="match status" value="1"/>
</dbReference>
<evidence type="ECO:0000256" key="9">
    <source>
        <dbReference type="ARBA" id="ARBA00029447"/>
    </source>
</evidence>
<dbReference type="Pfam" id="PF08447">
    <property type="entry name" value="PAS_3"/>
    <property type="match status" value="1"/>
</dbReference>
<evidence type="ECO:0000259" key="14">
    <source>
        <dbReference type="PROSITE" id="PS50112"/>
    </source>
</evidence>
<organism evidence="16 17">
    <name type="scientific">Symbiobacterium thermophilum (strain DSM 24528 / JCM 14929 / IAM 14863 / T)</name>
    <dbReference type="NCBI Taxonomy" id="292459"/>
    <lineage>
        <taxon>Bacteria</taxon>
        <taxon>Bacillati</taxon>
        <taxon>Bacillota</taxon>
        <taxon>Clostridia</taxon>
        <taxon>Eubacteriales</taxon>
        <taxon>Symbiobacteriaceae</taxon>
        <taxon>Symbiobacterium</taxon>
    </lineage>
</organism>
<proteinExistence type="inferred from homology"/>
<dbReference type="PROSITE" id="PS50111">
    <property type="entry name" value="CHEMOTAXIS_TRANSDUC_2"/>
    <property type="match status" value="1"/>
</dbReference>
<dbReference type="OrthoDB" id="1776073at2"/>
<evidence type="ECO:0000256" key="10">
    <source>
        <dbReference type="PROSITE-ProRule" id="PRU00284"/>
    </source>
</evidence>
<dbReference type="PROSITE" id="PS50885">
    <property type="entry name" value="HAMP"/>
    <property type="match status" value="3"/>
</dbReference>
<keyword evidence="3" id="KW-0488">Methylation</keyword>
<dbReference type="Gene3D" id="1.20.120.1530">
    <property type="match status" value="1"/>
</dbReference>
<evidence type="ECO:0000256" key="6">
    <source>
        <dbReference type="ARBA" id="ARBA00022692"/>
    </source>
</evidence>
<dbReference type="RefSeq" id="WP_011195551.1">
    <property type="nucleotide sequence ID" value="NC_006177.1"/>
</dbReference>
<dbReference type="InterPro" id="IPR000014">
    <property type="entry name" value="PAS"/>
</dbReference>
<dbReference type="PROSITE" id="PS50112">
    <property type="entry name" value="PAS"/>
    <property type="match status" value="1"/>
</dbReference>
<dbReference type="SUPFAM" id="SSF55785">
    <property type="entry name" value="PYP-like sensor domain (PAS domain)"/>
    <property type="match status" value="1"/>
</dbReference>
<evidence type="ECO:0000256" key="8">
    <source>
        <dbReference type="ARBA" id="ARBA00023136"/>
    </source>
</evidence>
<dbReference type="Pfam" id="PF00015">
    <property type="entry name" value="MCPsignal"/>
    <property type="match status" value="1"/>
</dbReference>
<evidence type="ECO:0000256" key="3">
    <source>
        <dbReference type="ARBA" id="ARBA00022481"/>
    </source>
</evidence>
<dbReference type="InterPro" id="IPR051310">
    <property type="entry name" value="MCP_chemotaxis"/>
</dbReference>
<dbReference type="InterPro" id="IPR035965">
    <property type="entry name" value="PAS-like_dom_sf"/>
</dbReference>
<dbReference type="PANTHER" id="PTHR43531:SF11">
    <property type="entry name" value="METHYL-ACCEPTING CHEMOTAXIS PROTEIN 3"/>
    <property type="match status" value="1"/>
</dbReference>
<dbReference type="EMBL" id="AP006840">
    <property type="protein sequence ID" value="BAD40406.1"/>
    <property type="molecule type" value="Genomic_DNA"/>
</dbReference>
<evidence type="ECO:0000259" key="15">
    <source>
        <dbReference type="PROSITE" id="PS50885"/>
    </source>
</evidence>
<keyword evidence="10" id="KW-0807">Transducer</keyword>
<feature type="domain" description="HAMP" evidence="15">
    <location>
        <begin position="265"/>
        <end position="307"/>
    </location>
</feature>
<evidence type="ECO:0000256" key="2">
    <source>
        <dbReference type="ARBA" id="ARBA00022475"/>
    </source>
</evidence>
<evidence type="ECO:0000256" key="11">
    <source>
        <dbReference type="SAM" id="Coils"/>
    </source>
</evidence>
<feature type="domain" description="PAS" evidence="14">
    <location>
        <begin position="25"/>
        <end position="60"/>
    </location>
</feature>
<dbReference type="InterPro" id="IPR013655">
    <property type="entry name" value="PAS_fold_3"/>
</dbReference>
<dbReference type="eggNOG" id="COG0840">
    <property type="taxonomic scope" value="Bacteria"/>
</dbReference>
<comment type="subcellular location">
    <subcellularLocation>
        <location evidence="1">Cell inner membrane</location>
        <topology evidence="1">Multi-pass membrane protein</topology>
    </subcellularLocation>
</comment>
<evidence type="ECO:0000256" key="7">
    <source>
        <dbReference type="ARBA" id="ARBA00022989"/>
    </source>
</evidence>
<gene>
    <name evidence="16" type="ordered locus">STH1421</name>
</gene>
<dbReference type="AlphaFoldDB" id="Q67PI7"/>
<keyword evidence="2" id="KW-1003">Cell membrane</keyword>
<dbReference type="InterPro" id="IPR004089">
    <property type="entry name" value="MCPsignal_dom"/>
</dbReference>
<dbReference type="GO" id="GO:0005886">
    <property type="term" value="C:plasma membrane"/>
    <property type="evidence" value="ECO:0007669"/>
    <property type="project" value="UniProtKB-SubCell"/>
</dbReference>
<evidence type="ECO:0000313" key="17">
    <source>
        <dbReference type="Proteomes" id="UP000000417"/>
    </source>
</evidence>
<dbReference type="GO" id="GO:0006935">
    <property type="term" value="P:chemotaxis"/>
    <property type="evidence" value="ECO:0007669"/>
    <property type="project" value="UniProtKB-KW"/>
</dbReference>
<dbReference type="Gene3D" id="1.10.287.950">
    <property type="entry name" value="Methyl-accepting chemotaxis protein"/>
    <property type="match status" value="1"/>
</dbReference>
<name>Q67PI7_SYMTH</name>
<dbReference type="SUPFAM" id="SSF58104">
    <property type="entry name" value="Methyl-accepting chemotaxis protein (MCP) signaling domain"/>
    <property type="match status" value="1"/>
</dbReference>
<accession>Q67PI7</accession>
<keyword evidence="16" id="KW-0675">Receptor</keyword>
<keyword evidence="8 12" id="KW-0472">Membrane</keyword>
<evidence type="ECO:0000313" key="16">
    <source>
        <dbReference type="EMBL" id="BAD40406.1"/>
    </source>
</evidence>
<dbReference type="STRING" id="292459.STH1421"/>
<dbReference type="Pfam" id="PF00672">
    <property type="entry name" value="HAMP"/>
    <property type="match status" value="2"/>
</dbReference>
<dbReference type="NCBIfam" id="TIGR00229">
    <property type="entry name" value="sensory_box"/>
    <property type="match status" value="1"/>
</dbReference>
<dbReference type="InterPro" id="IPR003660">
    <property type="entry name" value="HAMP_dom"/>
</dbReference>
<dbReference type="FunFam" id="3.30.450.20:FF:000046">
    <property type="entry name" value="Aerotaxis sensor receptor"/>
    <property type="match status" value="1"/>
</dbReference>
<evidence type="ECO:0000259" key="13">
    <source>
        <dbReference type="PROSITE" id="PS50111"/>
    </source>
</evidence>
<evidence type="ECO:0000256" key="4">
    <source>
        <dbReference type="ARBA" id="ARBA00022500"/>
    </source>
</evidence>
<feature type="domain" description="HAMP" evidence="15">
    <location>
        <begin position="210"/>
        <end position="262"/>
    </location>
</feature>
<sequence>MKRNIPVTQVERDYPAEERLISETDLRGIITTANASFCAVAGYSREELVGKPHNIVRHPDMPSAAFKDMWDTIQAGERWVGIVKNRCKNGDHYWVKAFVSPVLEDGKIIGYRSVRRKPTREEIREAEELYRRMNSGEQGLLDTLGALRRRESLGERLGTLGQVALMLAWPAAVAIAMAVAATVGLPPAVLWAIAGMGGIVGAGLGVAIYRWQTAPLEALARVATAFERGDLTARIDLPGRSRYAQIARSINLALDGVEIALADTSQMLDGLRRGEFGRRITVTLPGEMGLIKESANRLAEEIEATITALNAQLAALADGQLDAHQRAFTGEGHFREAQERAAGTAARLATLLKEMVASVQALARGDLTRTLSFDAKGDLAILIKQYNAALTALSDTLTALQHHAHQVAFAAEENSRAAAQIAAGAEDQMITVEEVTRAVQESGASIVSLADDAEAASGKSSATVEIVRSSRAAMEQMVSIVQAIAASSQQISKFTNVIEEIAAQTNLLSLNAAIEAARAGEHGRGFAVVAQEVGHLAASSGKSAKEIHLLVQQAVEEARRAAESVAAVSGEMDRIEQAALESHELLTRIAAAIEEQGATMQQIGEHARRLSSIAESNAAATEELAASASELAGIAEAASAEVGRFRLLVHATAENGAPDRSVAQG</sequence>
<feature type="transmembrane region" description="Helical" evidence="12">
    <location>
        <begin position="189"/>
        <end position="211"/>
    </location>
</feature>
<evidence type="ECO:0000256" key="1">
    <source>
        <dbReference type="ARBA" id="ARBA00004429"/>
    </source>
</evidence>
<dbReference type="HOGENOM" id="CLU_000445_107_26_9"/>
<dbReference type="CDD" id="cd00130">
    <property type="entry name" value="PAS"/>
    <property type="match status" value="1"/>
</dbReference>
<keyword evidence="11" id="KW-0175">Coiled coil</keyword>
<dbReference type="PRINTS" id="PR00260">
    <property type="entry name" value="CHEMTRNSDUCR"/>
</dbReference>
<feature type="domain" description="HAMP" evidence="15">
    <location>
        <begin position="346"/>
        <end position="398"/>
    </location>
</feature>
<keyword evidence="6 12" id="KW-0812">Transmembrane</keyword>
<keyword evidence="5" id="KW-0997">Cell inner membrane</keyword>
<dbReference type="CDD" id="cd06225">
    <property type="entry name" value="HAMP"/>
    <property type="match status" value="1"/>
</dbReference>
<dbReference type="Proteomes" id="UP000000417">
    <property type="component" value="Chromosome"/>
</dbReference>
<evidence type="ECO:0000256" key="12">
    <source>
        <dbReference type="SAM" id="Phobius"/>
    </source>
</evidence>
<dbReference type="KEGG" id="sth:STH1421"/>
<keyword evidence="17" id="KW-1185">Reference proteome</keyword>
<comment type="similarity">
    <text evidence="9">Belongs to the methyl-accepting chemotaxis (MCP) protein family.</text>
</comment>
<dbReference type="GO" id="GO:0004888">
    <property type="term" value="F:transmembrane signaling receptor activity"/>
    <property type="evidence" value="ECO:0007669"/>
    <property type="project" value="InterPro"/>
</dbReference>